<organism evidence="4 5">
    <name type="scientific">Steinernema carpocapsae</name>
    <name type="common">Entomopathogenic nematode</name>
    <dbReference type="NCBI Taxonomy" id="34508"/>
    <lineage>
        <taxon>Eukaryota</taxon>
        <taxon>Metazoa</taxon>
        <taxon>Ecdysozoa</taxon>
        <taxon>Nematoda</taxon>
        <taxon>Chromadorea</taxon>
        <taxon>Rhabditida</taxon>
        <taxon>Tylenchina</taxon>
        <taxon>Panagrolaimomorpha</taxon>
        <taxon>Strongyloidoidea</taxon>
        <taxon>Steinernematidae</taxon>
        <taxon>Steinernema</taxon>
    </lineage>
</organism>
<evidence type="ECO:0000256" key="1">
    <source>
        <dbReference type="PROSITE-ProRule" id="PRU00285"/>
    </source>
</evidence>
<comment type="caution">
    <text evidence="4">The sequence shown here is derived from an EMBL/GenBank/DDBJ whole genome shotgun (WGS) entry which is preliminary data.</text>
</comment>
<dbReference type="Proteomes" id="UP000298663">
    <property type="component" value="Unassembled WGS sequence"/>
</dbReference>
<reference evidence="4 5" key="2">
    <citation type="journal article" date="2019" name="G3 (Bethesda)">
        <title>Hybrid Assembly of the Genome of the Entomopathogenic Nematode Steinernema carpocapsae Identifies the X-Chromosome.</title>
        <authorList>
            <person name="Serra L."/>
            <person name="Macchietto M."/>
            <person name="Macias-Munoz A."/>
            <person name="McGill C.J."/>
            <person name="Rodriguez I.M."/>
            <person name="Rodriguez B."/>
            <person name="Murad R."/>
            <person name="Mortazavi A."/>
        </authorList>
    </citation>
    <scope>NUCLEOTIDE SEQUENCE [LARGE SCALE GENOMIC DNA]</scope>
    <source>
        <strain evidence="4 5">ALL</strain>
    </source>
</reference>
<evidence type="ECO:0000313" key="5">
    <source>
        <dbReference type="Proteomes" id="UP000298663"/>
    </source>
</evidence>
<feature type="domain" description="SHSP" evidence="3">
    <location>
        <begin position="30"/>
        <end position="142"/>
    </location>
</feature>
<dbReference type="SUPFAM" id="SSF49764">
    <property type="entry name" value="HSP20-like chaperones"/>
    <property type="match status" value="1"/>
</dbReference>
<protein>
    <recommendedName>
        <fullName evidence="3">SHSP domain-containing protein</fullName>
    </recommendedName>
</protein>
<evidence type="ECO:0000313" key="4">
    <source>
        <dbReference type="EMBL" id="TKR88975.1"/>
    </source>
</evidence>
<name>A0A4V6A519_STECR</name>
<dbReference type="EMBL" id="AZBU02000003">
    <property type="protein sequence ID" value="TKR88975.1"/>
    <property type="molecule type" value="Genomic_DNA"/>
</dbReference>
<keyword evidence="5" id="KW-1185">Reference proteome</keyword>
<dbReference type="Gene3D" id="2.60.40.790">
    <property type="match status" value="1"/>
</dbReference>
<dbReference type="InterPro" id="IPR002068">
    <property type="entry name" value="A-crystallin/Hsp20_dom"/>
</dbReference>
<dbReference type="CDD" id="cd06526">
    <property type="entry name" value="metazoan_ACD"/>
    <property type="match status" value="1"/>
</dbReference>
<dbReference type="OrthoDB" id="5778379at2759"/>
<dbReference type="PROSITE" id="PS01031">
    <property type="entry name" value="SHSP"/>
    <property type="match status" value="1"/>
</dbReference>
<proteinExistence type="inferred from homology"/>
<gene>
    <name evidence="4" type="ORF">L596_013140</name>
</gene>
<dbReference type="STRING" id="34508.A0A4V6A519"/>
<reference evidence="4 5" key="1">
    <citation type="journal article" date="2015" name="Genome Biol.">
        <title>Comparative genomics of Steinernema reveals deeply conserved gene regulatory networks.</title>
        <authorList>
            <person name="Dillman A.R."/>
            <person name="Macchietto M."/>
            <person name="Porter C.F."/>
            <person name="Rogers A."/>
            <person name="Williams B."/>
            <person name="Antoshechkin I."/>
            <person name="Lee M.M."/>
            <person name="Goodwin Z."/>
            <person name="Lu X."/>
            <person name="Lewis E.E."/>
            <person name="Goodrich-Blair H."/>
            <person name="Stock S.P."/>
            <person name="Adams B.J."/>
            <person name="Sternberg P.W."/>
            <person name="Mortazavi A."/>
        </authorList>
    </citation>
    <scope>NUCLEOTIDE SEQUENCE [LARGE SCALE GENOMIC DNA]</scope>
    <source>
        <strain evidence="4 5">ALL</strain>
    </source>
</reference>
<accession>A0A4V6A519</accession>
<dbReference type="InterPro" id="IPR008978">
    <property type="entry name" value="HSP20-like_chaperone"/>
</dbReference>
<evidence type="ECO:0000256" key="2">
    <source>
        <dbReference type="RuleBase" id="RU003616"/>
    </source>
</evidence>
<dbReference type="Pfam" id="PF00011">
    <property type="entry name" value="HSP20"/>
    <property type="match status" value="1"/>
</dbReference>
<dbReference type="AlphaFoldDB" id="A0A4V6A519"/>
<comment type="similarity">
    <text evidence="1 2">Belongs to the small heat shock protein (HSP20) family.</text>
</comment>
<evidence type="ECO:0000259" key="3">
    <source>
        <dbReference type="PROSITE" id="PS01031"/>
    </source>
</evidence>
<sequence>MDRLSRTDSLSKRFGEKHKLCRRVSSTDWEIPSGDLMGFAKIKDTEEGFVARIDVSAFGPTFKPEDVKVDVYGYDLQIHAEAGPGPDGQMRQMQRQYRMPDNVDLSTVVMKRNRNNNVVRVDAKKIEGYGAKAVKFNVFDVAKGHDAMSPVKL</sequence>